<organism evidence="1 3">
    <name type="scientific">Bacillus glycinifermentans</name>
    <dbReference type="NCBI Taxonomy" id="1664069"/>
    <lineage>
        <taxon>Bacteria</taxon>
        <taxon>Bacillati</taxon>
        <taxon>Bacillota</taxon>
        <taxon>Bacilli</taxon>
        <taxon>Bacillales</taxon>
        <taxon>Bacillaceae</taxon>
        <taxon>Bacillus</taxon>
    </lineage>
</organism>
<keyword evidence="4" id="KW-1185">Reference proteome</keyword>
<evidence type="ECO:0000313" key="3">
    <source>
        <dbReference type="Proteomes" id="UP000036168"/>
    </source>
</evidence>
<reference evidence="1" key="2">
    <citation type="submission" date="2015-10" db="EMBL/GenBank/DDBJ databases">
        <authorList>
            <person name="Gilbert D.G."/>
        </authorList>
    </citation>
    <scope>NUCLEOTIDE SEQUENCE</scope>
    <source>
        <strain evidence="1">GO-13</strain>
    </source>
</reference>
<accession>A0A0T6BHX6</accession>
<dbReference type="Proteomes" id="UP001341297">
    <property type="component" value="Unassembled WGS sequence"/>
</dbReference>
<comment type="caution">
    <text evidence="1">The sequence shown here is derived from an EMBL/GenBank/DDBJ whole genome shotgun (WGS) entry which is preliminary data.</text>
</comment>
<proteinExistence type="predicted"/>
<dbReference type="Proteomes" id="UP000036168">
    <property type="component" value="Unassembled WGS sequence"/>
</dbReference>
<reference evidence="2 4" key="3">
    <citation type="submission" date="2023-03" db="EMBL/GenBank/DDBJ databases">
        <title>Agriculturally important microbes genome sequencing.</title>
        <authorList>
            <person name="Dunlap C."/>
        </authorList>
    </citation>
    <scope>NUCLEOTIDE SEQUENCE [LARGE SCALE GENOMIC DNA]</scope>
    <source>
        <strain evidence="2 4">CBP-3203</strain>
    </source>
</reference>
<evidence type="ECO:0000313" key="4">
    <source>
        <dbReference type="Proteomes" id="UP001341297"/>
    </source>
</evidence>
<evidence type="ECO:0000313" key="1">
    <source>
        <dbReference type="EMBL" id="KRT87050.1"/>
    </source>
</evidence>
<evidence type="ECO:0000313" key="2">
    <source>
        <dbReference type="EMBL" id="MEC0487101.1"/>
    </source>
</evidence>
<dbReference type="RefSeq" id="WP_048354168.1">
    <property type="nucleotide sequence ID" value="NZ_JARRTL010000027.1"/>
</dbReference>
<dbReference type="EMBL" id="JARRTL010000027">
    <property type="protein sequence ID" value="MEC0487101.1"/>
    <property type="molecule type" value="Genomic_DNA"/>
</dbReference>
<dbReference type="EMBL" id="LECW02000082">
    <property type="protein sequence ID" value="KRT87050.1"/>
    <property type="molecule type" value="Genomic_DNA"/>
</dbReference>
<reference evidence="1 3" key="1">
    <citation type="journal article" date="2015" name="Int. J. Syst. Evol. Microbiol.">
        <title>Bacillus glycinifermentans sp. nov., isolated from fermented soybean paste.</title>
        <authorList>
            <person name="Kim S.J."/>
            <person name="Dunlap C.A."/>
            <person name="Kwon S.W."/>
            <person name="Rooney A.P."/>
        </authorList>
    </citation>
    <scope>NUCLEOTIDE SEQUENCE [LARGE SCALE GENOMIC DNA]</scope>
    <source>
        <strain evidence="1 3">GO-13</strain>
    </source>
</reference>
<dbReference type="AlphaFoldDB" id="A0A0T6BHX6"/>
<gene>
    <name evidence="1" type="ORF">AB447_208775</name>
    <name evidence="2" type="ORF">P8828_20315</name>
</gene>
<protein>
    <submittedName>
        <fullName evidence="1">Uncharacterized protein</fullName>
    </submittedName>
</protein>
<name>A0A0T6BHX6_9BACI</name>
<sequence>MNRRNIRNIAEYVLGDDNYAFFFNELKRKQYSDLHIEGLWYVWRIVKNTRYFNEEERTYLTNMFMTVKDALKMKGKEVTENAARAFNTGITRKCNKLIERIGADLWDLDPHKISEDELRRYCTRAKKFYEQQAKLVENHLIIDQMELLNIIGKSLPEHQNSKNMNSEEVIEVAHRLKKTNLLNYLKERKEVVEFILYHTMYDTSHLAPAERKVKEKLEHILISR</sequence>